<accession>A0A183SJS7</accession>
<reference evidence="1 2" key="2">
    <citation type="submission" date="2018-11" db="EMBL/GenBank/DDBJ databases">
        <authorList>
            <consortium name="Pathogen Informatics"/>
        </authorList>
    </citation>
    <scope>NUCLEOTIDE SEQUENCE [LARGE SCALE GENOMIC DNA]</scope>
    <source>
        <strain evidence="1 2">NST_G2</strain>
    </source>
</reference>
<reference evidence="3" key="1">
    <citation type="submission" date="2016-06" db="UniProtKB">
        <authorList>
            <consortium name="WormBaseParasite"/>
        </authorList>
    </citation>
    <scope>IDENTIFICATION</scope>
</reference>
<dbReference type="Proteomes" id="UP000275846">
    <property type="component" value="Unassembled WGS sequence"/>
</dbReference>
<name>A0A183SJS7_SCHSO</name>
<dbReference type="EMBL" id="UYSU01032880">
    <property type="protein sequence ID" value="VDL90860.1"/>
    <property type="molecule type" value="Genomic_DNA"/>
</dbReference>
<sequence length="103" mass="11873">MSVAMTPSGHQRDTSLRSHVIDAALGRRLLSPDEQADWLPKRISYLASGLVEMVATACLRTRCIEPATVVSVSNHRRRHHHHRRRRRRCLSPPKLRLCEKVYL</sequence>
<gene>
    <name evidence="1" type="ORF">SSLN_LOCUS4475</name>
</gene>
<protein>
    <submittedName>
        <fullName evidence="3">RNase III domain-containing protein</fullName>
    </submittedName>
</protein>
<proteinExistence type="predicted"/>
<evidence type="ECO:0000313" key="3">
    <source>
        <dbReference type="WBParaSite" id="SSLN_0000462701-mRNA-1"/>
    </source>
</evidence>
<dbReference type="AlphaFoldDB" id="A0A183SJS7"/>
<organism evidence="3">
    <name type="scientific">Schistocephalus solidus</name>
    <name type="common">Tapeworm</name>
    <dbReference type="NCBI Taxonomy" id="70667"/>
    <lineage>
        <taxon>Eukaryota</taxon>
        <taxon>Metazoa</taxon>
        <taxon>Spiralia</taxon>
        <taxon>Lophotrochozoa</taxon>
        <taxon>Platyhelminthes</taxon>
        <taxon>Cestoda</taxon>
        <taxon>Eucestoda</taxon>
        <taxon>Diphyllobothriidea</taxon>
        <taxon>Diphyllobothriidae</taxon>
        <taxon>Schistocephalus</taxon>
    </lineage>
</organism>
<evidence type="ECO:0000313" key="2">
    <source>
        <dbReference type="Proteomes" id="UP000275846"/>
    </source>
</evidence>
<keyword evidence="2" id="KW-1185">Reference proteome</keyword>
<evidence type="ECO:0000313" key="1">
    <source>
        <dbReference type="EMBL" id="VDL90860.1"/>
    </source>
</evidence>
<dbReference type="WBParaSite" id="SSLN_0000462701-mRNA-1">
    <property type="protein sequence ID" value="SSLN_0000462701-mRNA-1"/>
    <property type="gene ID" value="SSLN_0000462701"/>
</dbReference>